<dbReference type="GeneID" id="70134813"/>
<dbReference type="Proteomes" id="UP000758603">
    <property type="component" value="Unassembled WGS sequence"/>
</dbReference>
<evidence type="ECO:0000313" key="1">
    <source>
        <dbReference type="EMBL" id="KAH6652786.1"/>
    </source>
</evidence>
<dbReference type="RefSeq" id="XP_045957063.1">
    <property type="nucleotide sequence ID" value="XM_046105922.1"/>
</dbReference>
<comment type="caution">
    <text evidence="1">The sequence shown here is derived from an EMBL/GenBank/DDBJ whole genome shotgun (WGS) entry which is preliminary data.</text>
</comment>
<evidence type="ECO:0000313" key="2">
    <source>
        <dbReference type="Proteomes" id="UP000758603"/>
    </source>
</evidence>
<organism evidence="1 2">
    <name type="scientific">Truncatella angustata</name>
    <dbReference type="NCBI Taxonomy" id="152316"/>
    <lineage>
        <taxon>Eukaryota</taxon>
        <taxon>Fungi</taxon>
        <taxon>Dikarya</taxon>
        <taxon>Ascomycota</taxon>
        <taxon>Pezizomycotina</taxon>
        <taxon>Sordariomycetes</taxon>
        <taxon>Xylariomycetidae</taxon>
        <taxon>Amphisphaeriales</taxon>
        <taxon>Sporocadaceae</taxon>
        <taxon>Truncatella</taxon>
    </lineage>
</organism>
<sequence length="583" mass="68128">MFDIKQCNHQQHSSMTKDNLTPSLWSISVKQTKRSEISSIQHVNISSSAFWRSNVSKTLAVLRSISTPEITPRIRRGTMKKIKEMRWTCTHCLRLLNHLHFDNHSLLRLGYRKPLPGTQAALPCTSWEPTGHVASKAVQKSRGAFSQAEIKRLKRQYAIAVTLNWGQSRYSQAAWSRLTDYQDAGVEGFKDMSLSAFELLTALKETRLLDNAAKSVEGQICGYKRRLRRCNECRYQLGDLRSHIIPATQNPGNVSYLTGARIGTESVPIVRSRHLPFASFAHRYFPSLFTNLASYTPLVNEAPTFQIYRQDSRDRFFTTYRIRCPGCEIWKEMANFRCGNLWPKWWPAHRHRWGSNYFKNWDETPVNKDFIDSLQCNSCYSTSHSRDALAKVLLSWYCQVLVAELWLLHRHITLGWSLLWDSVDVDQNRISPGDWYALKKYHFEIRTEILAGLPYKNTEASDGSRRQVTYIEADSNTLYMMNQRHKQVLRNWDRWFRQKENDPDHDAVEWNDWFQSWLHGYDNLEAQWVWFRDCQKELLTKPEAVIEWALGDKGGVDVQPHDIWKQVATKLSKNWTSPEIMEL</sequence>
<proteinExistence type="predicted"/>
<dbReference type="AlphaFoldDB" id="A0A9P8ZW84"/>
<name>A0A9P8ZW84_9PEZI</name>
<protein>
    <submittedName>
        <fullName evidence="1">Uncharacterized protein</fullName>
    </submittedName>
</protein>
<gene>
    <name evidence="1" type="ORF">BKA67DRAFT_646811</name>
</gene>
<accession>A0A9P8ZW84</accession>
<dbReference type="OrthoDB" id="3481585at2759"/>
<keyword evidence="2" id="KW-1185">Reference proteome</keyword>
<dbReference type="EMBL" id="JAGPXC010000005">
    <property type="protein sequence ID" value="KAH6652786.1"/>
    <property type="molecule type" value="Genomic_DNA"/>
</dbReference>
<reference evidence="1" key="1">
    <citation type="journal article" date="2021" name="Nat. Commun.">
        <title>Genetic determinants of endophytism in the Arabidopsis root mycobiome.</title>
        <authorList>
            <person name="Mesny F."/>
            <person name="Miyauchi S."/>
            <person name="Thiergart T."/>
            <person name="Pickel B."/>
            <person name="Atanasova L."/>
            <person name="Karlsson M."/>
            <person name="Huettel B."/>
            <person name="Barry K.W."/>
            <person name="Haridas S."/>
            <person name="Chen C."/>
            <person name="Bauer D."/>
            <person name="Andreopoulos W."/>
            <person name="Pangilinan J."/>
            <person name="LaButti K."/>
            <person name="Riley R."/>
            <person name="Lipzen A."/>
            <person name="Clum A."/>
            <person name="Drula E."/>
            <person name="Henrissat B."/>
            <person name="Kohler A."/>
            <person name="Grigoriev I.V."/>
            <person name="Martin F.M."/>
            <person name="Hacquard S."/>
        </authorList>
    </citation>
    <scope>NUCLEOTIDE SEQUENCE</scope>
    <source>
        <strain evidence="1">MPI-SDFR-AT-0073</strain>
    </source>
</reference>